<name>G3IPK0_CRIGR</name>
<keyword evidence="3" id="KW-0732">Signal</keyword>
<dbReference type="InterPro" id="IPR019466">
    <property type="entry name" value="Matrilin_CC_trimer"/>
</dbReference>
<evidence type="ECO:0000256" key="1">
    <source>
        <dbReference type="ARBA" id="ARBA00004613"/>
    </source>
</evidence>
<reference evidence="6" key="1">
    <citation type="journal article" date="2011" name="Nat. Biotechnol.">
        <title>The genomic sequence of the Chinese hamster ovary (CHO)-K1 cell line.</title>
        <authorList>
            <person name="Xu X."/>
            <person name="Nagarajan H."/>
            <person name="Lewis N.E."/>
            <person name="Pan S."/>
            <person name="Cai Z."/>
            <person name="Liu X."/>
            <person name="Chen W."/>
            <person name="Xie M."/>
            <person name="Wang W."/>
            <person name="Hammond S."/>
            <person name="Andersen M.R."/>
            <person name="Neff N."/>
            <person name="Passarelli B."/>
            <person name="Koh W."/>
            <person name="Fan H.C."/>
            <person name="Wang J."/>
            <person name="Gui Y."/>
            <person name="Lee K.H."/>
            <person name="Betenbaugh M.J."/>
            <person name="Quake S.R."/>
            <person name="Famili I."/>
            <person name="Palsson B.O."/>
            <person name="Wang J."/>
        </authorList>
    </citation>
    <scope>NUCLEOTIDE SEQUENCE [LARGE SCALE GENOMIC DNA]</scope>
    <source>
        <strain evidence="6">CHO K1 cell line</strain>
    </source>
</reference>
<dbReference type="EMBL" id="JH012158">
    <property type="protein sequence ID" value="EGV91417.1"/>
    <property type="molecule type" value="Genomic_DNA"/>
</dbReference>
<protein>
    <submittedName>
        <fullName evidence="5">Matrilin-4</fullName>
    </submittedName>
</protein>
<dbReference type="SUPFAM" id="SSF58002">
    <property type="entry name" value="Chicken cartilage matrix protein"/>
    <property type="match status" value="1"/>
</dbReference>
<sequence>MGFLWLLIPFTLGVLLAEEGISAGTELRSPCECESLVEFQGRTLGALESLTRNLAQLTERLEELENQLTSRK</sequence>
<evidence type="ECO:0000259" key="4">
    <source>
        <dbReference type="SMART" id="SM01279"/>
    </source>
</evidence>
<evidence type="ECO:0000256" key="3">
    <source>
        <dbReference type="SAM" id="SignalP"/>
    </source>
</evidence>
<comment type="subcellular location">
    <subcellularLocation>
        <location evidence="1">Secreted</location>
    </subcellularLocation>
</comment>
<evidence type="ECO:0000313" key="5">
    <source>
        <dbReference type="EMBL" id="EGV91417.1"/>
    </source>
</evidence>
<dbReference type="STRING" id="10029.G3IPK0"/>
<dbReference type="Gene3D" id="1.20.5.30">
    <property type="match status" value="1"/>
</dbReference>
<feature type="chain" id="PRO_5003445442" evidence="3">
    <location>
        <begin position="18"/>
        <end position="72"/>
    </location>
</feature>
<organism evidence="5 6">
    <name type="scientific">Cricetulus griseus</name>
    <name type="common">Chinese hamster</name>
    <name type="synonym">Cricetulus barabensis griseus</name>
    <dbReference type="NCBI Taxonomy" id="10029"/>
    <lineage>
        <taxon>Eukaryota</taxon>
        <taxon>Metazoa</taxon>
        <taxon>Chordata</taxon>
        <taxon>Craniata</taxon>
        <taxon>Vertebrata</taxon>
        <taxon>Euteleostomi</taxon>
        <taxon>Mammalia</taxon>
        <taxon>Eutheria</taxon>
        <taxon>Euarchontoglires</taxon>
        <taxon>Glires</taxon>
        <taxon>Rodentia</taxon>
        <taxon>Myomorpha</taxon>
        <taxon>Muroidea</taxon>
        <taxon>Cricetidae</taxon>
        <taxon>Cricetinae</taxon>
        <taxon>Cricetulus</taxon>
    </lineage>
</organism>
<evidence type="ECO:0000313" key="6">
    <source>
        <dbReference type="Proteomes" id="UP000001075"/>
    </source>
</evidence>
<dbReference type="Pfam" id="PF10393">
    <property type="entry name" value="Matrilin_ccoil"/>
    <property type="match status" value="1"/>
</dbReference>
<dbReference type="GO" id="GO:0005576">
    <property type="term" value="C:extracellular region"/>
    <property type="evidence" value="ECO:0007669"/>
    <property type="project" value="UniProtKB-SubCell"/>
</dbReference>
<dbReference type="InterPro" id="IPR036337">
    <property type="entry name" value="Matrilin_CC_sf"/>
</dbReference>
<dbReference type="SMART" id="SM01279">
    <property type="entry name" value="Matrilin_ccoil"/>
    <property type="match status" value="1"/>
</dbReference>
<keyword evidence="2" id="KW-0964">Secreted</keyword>
<accession>G3IPK0</accession>
<gene>
    <name evidence="5" type="ORF">I79_025914</name>
</gene>
<evidence type="ECO:0000256" key="2">
    <source>
        <dbReference type="ARBA" id="ARBA00022525"/>
    </source>
</evidence>
<dbReference type="FunFam" id="1.20.5.30:FF:000002">
    <property type="entry name" value="matrilin-4 isoform X1"/>
    <property type="match status" value="1"/>
</dbReference>
<dbReference type="InParanoid" id="G3IPK0"/>
<feature type="domain" description="Matrilin coiled-coil trimerisation" evidence="4">
    <location>
        <begin position="22"/>
        <end position="69"/>
    </location>
</feature>
<proteinExistence type="predicted"/>
<dbReference type="Proteomes" id="UP000001075">
    <property type="component" value="Unassembled WGS sequence"/>
</dbReference>
<feature type="signal peptide" evidence="3">
    <location>
        <begin position="1"/>
        <end position="17"/>
    </location>
</feature>
<dbReference type="AlphaFoldDB" id="G3IPK0"/>